<proteinExistence type="predicted"/>
<protein>
    <submittedName>
        <fullName evidence="1">Uncharacterized protein</fullName>
    </submittedName>
</protein>
<name>A0A0F9SLY6_9ZZZZ</name>
<dbReference type="EMBL" id="LAZR01001863">
    <property type="protein sequence ID" value="KKN37901.1"/>
    <property type="molecule type" value="Genomic_DNA"/>
</dbReference>
<organism evidence="1">
    <name type="scientific">marine sediment metagenome</name>
    <dbReference type="NCBI Taxonomy" id="412755"/>
    <lineage>
        <taxon>unclassified sequences</taxon>
        <taxon>metagenomes</taxon>
        <taxon>ecological metagenomes</taxon>
    </lineage>
</organism>
<comment type="caution">
    <text evidence="1">The sequence shown here is derived from an EMBL/GenBank/DDBJ whole genome shotgun (WGS) entry which is preliminary data.</text>
</comment>
<accession>A0A0F9SLY6</accession>
<gene>
    <name evidence="1" type="ORF">LCGC14_0758810</name>
</gene>
<sequence length="272" mass="27955">MATVTGTQTSESILDKGVVLKGTALLTPGDATLSIPIPTNHQALVGRELEIIWEVDLEEESGAGVLPPVTDPPAHAPTHIRGGTDEIDGDQLDIDFLPTNYTPDTSPAEVTSTEHLTAHLKGIDDIIGTGGGVIASGVSVVTTAFDGALSAADTNVQLALETLDNAPAVPTSANKNMAASTTTTDNDQATGTAVAFTPAFDGHVEATVNGVPCRLGDGVKAGVECYFSGDSGATARLIRDIVAGDTMRWNGSVAGFQLAGIDRISFNYNVNI</sequence>
<dbReference type="AlphaFoldDB" id="A0A0F9SLY6"/>
<reference evidence="1" key="1">
    <citation type="journal article" date="2015" name="Nature">
        <title>Complex archaea that bridge the gap between prokaryotes and eukaryotes.</title>
        <authorList>
            <person name="Spang A."/>
            <person name="Saw J.H."/>
            <person name="Jorgensen S.L."/>
            <person name="Zaremba-Niedzwiedzka K."/>
            <person name="Martijn J."/>
            <person name="Lind A.E."/>
            <person name="van Eijk R."/>
            <person name="Schleper C."/>
            <person name="Guy L."/>
            <person name="Ettema T.J."/>
        </authorList>
    </citation>
    <scope>NUCLEOTIDE SEQUENCE</scope>
</reference>
<evidence type="ECO:0000313" key="1">
    <source>
        <dbReference type="EMBL" id="KKN37901.1"/>
    </source>
</evidence>